<keyword evidence="1" id="KW-1133">Transmembrane helix</keyword>
<dbReference type="InterPro" id="IPR004891">
    <property type="entry name" value="Mercury-R_MerC"/>
</dbReference>
<accession>A0A1Y5FHX9</accession>
<feature type="transmembrane region" description="Helical" evidence="1">
    <location>
        <begin position="45"/>
        <end position="63"/>
    </location>
</feature>
<dbReference type="EMBL" id="MAAO01000002">
    <property type="protein sequence ID" value="OUR99805.1"/>
    <property type="molecule type" value="Genomic_DNA"/>
</dbReference>
<dbReference type="Pfam" id="PF03203">
    <property type="entry name" value="MerC"/>
    <property type="match status" value="1"/>
</dbReference>
<evidence type="ECO:0000313" key="3">
    <source>
        <dbReference type="Proteomes" id="UP000196531"/>
    </source>
</evidence>
<evidence type="ECO:0000256" key="1">
    <source>
        <dbReference type="SAM" id="Phobius"/>
    </source>
</evidence>
<feature type="transmembrane region" description="Helical" evidence="1">
    <location>
        <begin position="75"/>
        <end position="95"/>
    </location>
</feature>
<feature type="transmembrane region" description="Helical" evidence="1">
    <location>
        <begin position="12"/>
        <end position="33"/>
    </location>
</feature>
<proteinExistence type="predicted"/>
<dbReference type="GO" id="GO:0016020">
    <property type="term" value="C:membrane"/>
    <property type="evidence" value="ECO:0007669"/>
    <property type="project" value="InterPro"/>
</dbReference>
<gene>
    <name evidence="2" type="ORF">A9Q84_01895</name>
</gene>
<sequence length="137" mass="15213">MDQVQQQRMDKVGIFLSLSCCIHCLATPILLVMAPSVSEYFESEWVHILLFLLVAPTALLSFLKTHRTNAHKRPLVLGSIGLLGLFVGLLIHFVGEHGASHGHSEIHELEVVINIISGLFLVSAHIYNFKDSTCKHC</sequence>
<dbReference type="Proteomes" id="UP000196531">
    <property type="component" value="Unassembled WGS sequence"/>
</dbReference>
<keyword evidence="1" id="KW-0472">Membrane</keyword>
<name>A0A1Y5FHX9_9BACT</name>
<reference evidence="3" key="1">
    <citation type="journal article" date="2017" name="Proc. Natl. Acad. Sci. U.S.A.">
        <title>Simulation of Deepwater Horizon oil plume reveals substrate specialization within a complex community of hydrocarbon-degraders.</title>
        <authorList>
            <person name="Hu P."/>
            <person name="Dubinsky E.A."/>
            <person name="Probst A.J."/>
            <person name="Wang J."/>
            <person name="Sieber C.M.K."/>
            <person name="Tom L.M."/>
            <person name="Gardinali P."/>
            <person name="Banfield J.F."/>
            <person name="Atlas R.M."/>
            <person name="Andersen G.L."/>
        </authorList>
    </citation>
    <scope>NUCLEOTIDE SEQUENCE [LARGE SCALE GENOMIC DNA]</scope>
</reference>
<organism evidence="2 3">
    <name type="scientific">Halobacteriovorax marinus</name>
    <dbReference type="NCBI Taxonomy" id="97084"/>
    <lineage>
        <taxon>Bacteria</taxon>
        <taxon>Pseudomonadati</taxon>
        <taxon>Bdellovibrionota</taxon>
        <taxon>Bacteriovoracia</taxon>
        <taxon>Bacteriovoracales</taxon>
        <taxon>Halobacteriovoraceae</taxon>
        <taxon>Halobacteriovorax</taxon>
    </lineage>
</organism>
<dbReference type="GO" id="GO:0015097">
    <property type="term" value="F:mercury ion transmembrane transporter activity"/>
    <property type="evidence" value="ECO:0007669"/>
    <property type="project" value="InterPro"/>
</dbReference>
<feature type="transmembrane region" description="Helical" evidence="1">
    <location>
        <begin position="111"/>
        <end position="129"/>
    </location>
</feature>
<protein>
    <recommendedName>
        <fullName evidence="4">MerC domain-containing protein</fullName>
    </recommendedName>
</protein>
<keyword evidence="1" id="KW-0812">Transmembrane</keyword>
<evidence type="ECO:0008006" key="4">
    <source>
        <dbReference type="Google" id="ProtNLM"/>
    </source>
</evidence>
<evidence type="ECO:0000313" key="2">
    <source>
        <dbReference type="EMBL" id="OUR99805.1"/>
    </source>
</evidence>
<dbReference type="AlphaFoldDB" id="A0A1Y5FHX9"/>
<comment type="caution">
    <text evidence="2">The sequence shown here is derived from an EMBL/GenBank/DDBJ whole genome shotgun (WGS) entry which is preliminary data.</text>
</comment>